<keyword evidence="2" id="KW-1185">Reference proteome</keyword>
<dbReference type="GeneID" id="20312881"/>
<gene>
    <name evidence="1" type="ORF">HMPREF1120_08242</name>
</gene>
<evidence type="ECO:0000313" key="1">
    <source>
        <dbReference type="EMBL" id="EHY60274.1"/>
    </source>
</evidence>
<dbReference type="Proteomes" id="UP000007304">
    <property type="component" value="Unassembled WGS sequence"/>
</dbReference>
<name>H6C847_EXODN</name>
<dbReference type="VEuPathDB" id="FungiDB:HMPREF1120_08242"/>
<protein>
    <submittedName>
        <fullName evidence="1">Uncharacterized protein</fullName>
    </submittedName>
</protein>
<accession>H6C847</accession>
<organism evidence="1 2">
    <name type="scientific">Exophiala dermatitidis (strain ATCC 34100 / CBS 525.76 / NIH/UT8656)</name>
    <name type="common">Black yeast</name>
    <name type="synonym">Wangiella dermatitidis</name>
    <dbReference type="NCBI Taxonomy" id="858893"/>
    <lineage>
        <taxon>Eukaryota</taxon>
        <taxon>Fungi</taxon>
        <taxon>Dikarya</taxon>
        <taxon>Ascomycota</taxon>
        <taxon>Pezizomycotina</taxon>
        <taxon>Eurotiomycetes</taxon>
        <taxon>Chaetothyriomycetidae</taxon>
        <taxon>Chaetothyriales</taxon>
        <taxon>Herpotrichiellaceae</taxon>
        <taxon>Exophiala</taxon>
    </lineage>
</organism>
<dbReference type="AlphaFoldDB" id="H6C847"/>
<dbReference type="RefSeq" id="XP_009160735.1">
    <property type="nucleotide sequence ID" value="XM_009162487.1"/>
</dbReference>
<sequence length="194" mass="21689">MTSSAAAWSLNGTHEGLRQTMTMTMIVAEADADAVTAGTEIQKGKIWWWIWLGVRWKVPMQVCIGAADDESVSCAYACTCTCADQVAESESGDWSSKSALLGNKSIARNGNRNRNRNVGLRRWNVVCRQRRQWHRSVGIWRSHVCHACWSGISDDGRAMMKGWSTDTLCWTRRCRCAAWTSLFCSSIVGSVDQF</sequence>
<evidence type="ECO:0000313" key="2">
    <source>
        <dbReference type="Proteomes" id="UP000007304"/>
    </source>
</evidence>
<dbReference type="HOGENOM" id="CLU_1402442_0_0_1"/>
<proteinExistence type="predicted"/>
<reference evidence="1" key="1">
    <citation type="submission" date="2011-07" db="EMBL/GenBank/DDBJ databases">
        <title>The Genome Sequence of Exophiala (Wangiella) dermatitidis NIH/UT8656.</title>
        <authorList>
            <consortium name="The Broad Institute Genome Sequencing Platform"/>
            <person name="Cuomo C."/>
            <person name="Wang Z."/>
            <person name="Hunicke-Smith S."/>
            <person name="Szanislo P.J."/>
            <person name="Earl A."/>
            <person name="Young S.K."/>
            <person name="Zeng Q."/>
            <person name="Gargeya S."/>
            <person name="Fitzgerald M."/>
            <person name="Haas B."/>
            <person name="Abouelleil A."/>
            <person name="Alvarado L."/>
            <person name="Arachchi H.M."/>
            <person name="Berlin A."/>
            <person name="Brown A."/>
            <person name="Chapman S.B."/>
            <person name="Chen Z."/>
            <person name="Dunbar C."/>
            <person name="Freedman E."/>
            <person name="Gearin G."/>
            <person name="Gellesch M."/>
            <person name="Goldberg J."/>
            <person name="Griggs A."/>
            <person name="Gujja S."/>
            <person name="Heiman D."/>
            <person name="Howarth C."/>
            <person name="Larson L."/>
            <person name="Lui A."/>
            <person name="MacDonald P.J.P."/>
            <person name="Montmayeur A."/>
            <person name="Murphy C."/>
            <person name="Neiman D."/>
            <person name="Pearson M."/>
            <person name="Priest M."/>
            <person name="Roberts A."/>
            <person name="Saif S."/>
            <person name="Shea T."/>
            <person name="Shenoy N."/>
            <person name="Sisk P."/>
            <person name="Stolte C."/>
            <person name="Sykes S."/>
            <person name="Wortman J."/>
            <person name="Nusbaum C."/>
            <person name="Birren B."/>
        </authorList>
    </citation>
    <scope>NUCLEOTIDE SEQUENCE</scope>
    <source>
        <strain evidence="1">NIH/UT8656</strain>
    </source>
</reference>
<dbReference type="InParanoid" id="H6C847"/>
<dbReference type="EMBL" id="JH226136">
    <property type="protein sequence ID" value="EHY60274.1"/>
    <property type="molecule type" value="Genomic_DNA"/>
</dbReference>